<keyword evidence="3" id="KW-1185">Reference proteome</keyword>
<evidence type="ECO:0000313" key="2">
    <source>
        <dbReference type="EMBL" id="PWB96995.1"/>
    </source>
</evidence>
<dbReference type="KEGG" id="salc:C2138_08365"/>
<protein>
    <submittedName>
        <fullName evidence="2">Uncharacterized protein</fullName>
    </submittedName>
</protein>
<sequence length="86" mass="9382">MDMAPLVETNRIRGTRAAEADSPRHAAAPSELLWTEMGAGVWVAKRQSDFAGLIEKLWGAGYRVTDHNGRIVGEFSSLASARDQLL</sequence>
<evidence type="ECO:0000256" key="1">
    <source>
        <dbReference type="SAM" id="MobiDB-lite"/>
    </source>
</evidence>
<comment type="caution">
    <text evidence="2">The sequence shown here is derived from an EMBL/GenBank/DDBJ whole genome shotgun (WGS) entry which is preliminary data.</text>
</comment>
<evidence type="ECO:0000313" key="3">
    <source>
        <dbReference type="Proteomes" id="UP000244978"/>
    </source>
</evidence>
<dbReference type="EMBL" id="QEEX01000001">
    <property type="protein sequence ID" value="PWB96995.1"/>
    <property type="molecule type" value="Genomic_DNA"/>
</dbReference>
<dbReference type="AlphaFoldDB" id="A0A2U1SZD5"/>
<gene>
    <name evidence="2" type="ORF">DF220_03455</name>
</gene>
<reference evidence="3" key="1">
    <citation type="submission" date="2018-04" db="EMBL/GenBank/DDBJ databases">
        <authorList>
            <person name="Liu S."/>
            <person name="Wang Z."/>
            <person name="Li J."/>
        </authorList>
    </citation>
    <scope>NUCLEOTIDE SEQUENCE [LARGE SCALE GENOMIC DNA]</scope>
    <source>
        <strain evidence="3">S1194</strain>
    </source>
</reference>
<organism evidence="2 3">
    <name type="scientific">Homoserinimonas hongtaonis</name>
    <dbReference type="NCBI Taxonomy" id="2079791"/>
    <lineage>
        <taxon>Bacteria</taxon>
        <taxon>Bacillati</taxon>
        <taxon>Actinomycetota</taxon>
        <taxon>Actinomycetes</taxon>
        <taxon>Micrococcales</taxon>
        <taxon>Microbacteriaceae</taxon>
        <taxon>Homoserinimonas</taxon>
    </lineage>
</organism>
<name>A0A2U1SZD5_9MICO</name>
<proteinExistence type="predicted"/>
<accession>A0A2U1SZD5</accession>
<feature type="region of interest" description="Disordered" evidence="1">
    <location>
        <begin position="1"/>
        <end position="26"/>
    </location>
</feature>
<dbReference type="Proteomes" id="UP000244978">
    <property type="component" value="Unassembled WGS sequence"/>
</dbReference>